<dbReference type="InterPro" id="IPR050312">
    <property type="entry name" value="IolE/XylAMocC-like"/>
</dbReference>
<reference evidence="2 3" key="1">
    <citation type="submission" date="2016-02" db="EMBL/GenBank/DDBJ databases">
        <authorList>
            <person name="Wen L."/>
            <person name="He K."/>
            <person name="Yang H."/>
        </authorList>
    </citation>
    <scope>NUCLEOTIDE SEQUENCE [LARGE SCALE GENOMIC DNA]</scope>
    <source>
        <strain evidence="2 3">CV41</strain>
    </source>
</reference>
<dbReference type="AlphaFoldDB" id="A0A139SQA1"/>
<dbReference type="OrthoDB" id="9815124at2"/>
<evidence type="ECO:0000313" key="3">
    <source>
        <dbReference type="Proteomes" id="UP000071392"/>
    </source>
</evidence>
<dbReference type="PANTHER" id="PTHR12110">
    <property type="entry name" value="HYDROXYPYRUVATE ISOMERASE"/>
    <property type="match status" value="1"/>
</dbReference>
<protein>
    <recommendedName>
        <fullName evidence="1">Xylose isomerase-like TIM barrel domain-containing protein</fullName>
    </recommendedName>
</protein>
<feature type="domain" description="Xylose isomerase-like TIM barrel" evidence="1">
    <location>
        <begin position="31"/>
        <end position="222"/>
    </location>
</feature>
<gene>
    <name evidence="2" type="ORF">AXK12_02915</name>
</gene>
<evidence type="ECO:0000259" key="1">
    <source>
        <dbReference type="Pfam" id="PF01261"/>
    </source>
</evidence>
<keyword evidence="3" id="KW-1185">Reference proteome</keyword>
<dbReference type="EMBL" id="LSZP01000020">
    <property type="protein sequence ID" value="KXU36723.1"/>
    <property type="molecule type" value="Genomic_DNA"/>
</dbReference>
<evidence type="ECO:0000313" key="2">
    <source>
        <dbReference type="EMBL" id="KXU36723.1"/>
    </source>
</evidence>
<dbReference type="Pfam" id="PF01261">
    <property type="entry name" value="AP_endonuc_2"/>
    <property type="match status" value="1"/>
</dbReference>
<organism evidence="2 3">
    <name type="scientific">Cephaloticoccus capnophilus</name>
    <dbReference type="NCBI Taxonomy" id="1548208"/>
    <lineage>
        <taxon>Bacteria</taxon>
        <taxon>Pseudomonadati</taxon>
        <taxon>Verrucomicrobiota</taxon>
        <taxon>Opitutia</taxon>
        <taxon>Opitutales</taxon>
        <taxon>Opitutaceae</taxon>
        <taxon>Cephaloticoccus</taxon>
    </lineage>
</organism>
<sequence>MKTLRAPLIPGLVSVTFRQLAFAEIIGLVCQAGLRTIEWGGDVHVPHGDLARAREVAVQTRDAGLSVAAYGSYYRAAHSAGLPAGSRLDFARVLETAVALGAPVIRVWAGVESSAEASVDTRRRVAADLMRIAELAAQAGLRVATEFHGGTLTDTNESARSLLFEEAVHPNLYSYWQAPTGMSDEDCLTGLGWLGPKLSHLHVFNWVLGASGQAEALPLEEGEGPTRWRRFLASAAAIFAKSQAGAAAPVPSVPAGMLEFVPGGSPESFLREARTLTALLGELS</sequence>
<accession>A0A139SQA1</accession>
<dbReference type="STRING" id="1548208.AXK12_02915"/>
<dbReference type="Proteomes" id="UP000071392">
    <property type="component" value="Unassembled WGS sequence"/>
</dbReference>
<proteinExistence type="predicted"/>
<dbReference type="RefSeq" id="WP_068711158.1">
    <property type="nucleotide sequence ID" value="NZ_LSZP01000020.1"/>
</dbReference>
<dbReference type="SUPFAM" id="SSF51658">
    <property type="entry name" value="Xylose isomerase-like"/>
    <property type="match status" value="1"/>
</dbReference>
<comment type="caution">
    <text evidence="2">The sequence shown here is derived from an EMBL/GenBank/DDBJ whole genome shotgun (WGS) entry which is preliminary data.</text>
</comment>
<dbReference type="PANTHER" id="PTHR12110:SF41">
    <property type="entry name" value="INOSOSE DEHYDRATASE"/>
    <property type="match status" value="1"/>
</dbReference>
<dbReference type="Gene3D" id="3.20.20.150">
    <property type="entry name" value="Divalent-metal-dependent TIM barrel enzymes"/>
    <property type="match status" value="1"/>
</dbReference>
<name>A0A139SQA1_9BACT</name>
<dbReference type="InterPro" id="IPR036237">
    <property type="entry name" value="Xyl_isomerase-like_sf"/>
</dbReference>
<dbReference type="InterPro" id="IPR013022">
    <property type="entry name" value="Xyl_isomerase-like_TIM-brl"/>
</dbReference>